<proteinExistence type="predicted"/>
<dbReference type="EMBL" id="UINC01221406">
    <property type="protein sequence ID" value="SVE49730.1"/>
    <property type="molecule type" value="Genomic_DNA"/>
</dbReference>
<name>A0A383DZW2_9ZZZZ</name>
<gene>
    <name evidence="1" type="ORF">METZ01_LOCUS502584</name>
</gene>
<protein>
    <submittedName>
        <fullName evidence="1">Uncharacterized protein</fullName>
    </submittedName>
</protein>
<dbReference type="InterPro" id="IPR045715">
    <property type="entry name" value="DUF6071"/>
</dbReference>
<sequence length="164" mass="19181">MDNIKYVYSNGCSYTEGCGLDNPEKERYSKFLADKFNAEDINQSEGGGSNQRIFRTTYDWISENQNKLKDTLFVLQLSYPVRNEIWVNRASQDNFDHNRGWIDPEFYDAGGRWEGAQFGHDGYTAWETHQRDTSVDKDEINFNYVPDNKSVSEITWRYVISLQS</sequence>
<accession>A0A383DZW2</accession>
<dbReference type="AlphaFoldDB" id="A0A383DZW2"/>
<organism evidence="1">
    <name type="scientific">marine metagenome</name>
    <dbReference type="NCBI Taxonomy" id="408172"/>
    <lineage>
        <taxon>unclassified sequences</taxon>
        <taxon>metagenomes</taxon>
        <taxon>ecological metagenomes</taxon>
    </lineage>
</organism>
<dbReference type="Pfam" id="PF19547">
    <property type="entry name" value="DUF6071"/>
    <property type="match status" value="1"/>
</dbReference>
<evidence type="ECO:0000313" key="1">
    <source>
        <dbReference type="EMBL" id="SVE49730.1"/>
    </source>
</evidence>
<reference evidence="1" key="1">
    <citation type="submission" date="2018-05" db="EMBL/GenBank/DDBJ databases">
        <authorList>
            <person name="Lanie J.A."/>
            <person name="Ng W.-L."/>
            <person name="Kazmierczak K.M."/>
            <person name="Andrzejewski T.M."/>
            <person name="Davidsen T.M."/>
            <person name="Wayne K.J."/>
            <person name="Tettelin H."/>
            <person name="Glass J.I."/>
            <person name="Rusch D."/>
            <person name="Podicherti R."/>
            <person name="Tsui H.-C.T."/>
            <person name="Winkler M.E."/>
        </authorList>
    </citation>
    <scope>NUCLEOTIDE SEQUENCE</scope>
</reference>
<feature type="non-terminal residue" evidence="1">
    <location>
        <position position="164"/>
    </location>
</feature>